<proteinExistence type="predicted"/>
<dbReference type="InterPro" id="IPR037525">
    <property type="entry name" value="Velvet_dom"/>
</dbReference>
<accession>A0A9W9FUY1</accession>
<evidence type="ECO:0000259" key="7">
    <source>
        <dbReference type="PROSITE" id="PS51821"/>
    </source>
</evidence>
<reference evidence="8" key="1">
    <citation type="submission" date="2022-11" db="EMBL/GenBank/DDBJ databases">
        <authorList>
            <person name="Petersen C."/>
        </authorList>
    </citation>
    <scope>NUCLEOTIDE SEQUENCE</scope>
    <source>
        <strain evidence="8">IBT 30069</strain>
    </source>
</reference>
<dbReference type="PANTHER" id="PTHR33572:SF17">
    <property type="entry name" value="SEXUAL DEVELOPMENT REGULATOR VELC"/>
    <property type="match status" value="1"/>
</dbReference>
<evidence type="ECO:0000256" key="6">
    <source>
        <dbReference type="SAM" id="MobiDB-lite"/>
    </source>
</evidence>
<dbReference type="PROSITE" id="PS51821">
    <property type="entry name" value="VELVET"/>
    <property type="match status" value="1"/>
</dbReference>
<protein>
    <recommendedName>
        <fullName evidence="7">Velvet domain-containing protein</fullName>
    </recommendedName>
</protein>
<comment type="subcellular location">
    <subcellularLocation>
        <location evidence="1">Nucleus</location>
    </subcellularLocation>
</comment>
<keyword evidence="3" id="KW-0805">Transcription regulation</keyword>
<evidence type="ECO:0000256" key="5">
    <source>
        <dbReference type="ARBA" id="ARBA00023242"/>
    </source>
</evidence>
<keyword evidence="5" id="KW-0539">Nucleus</keyword>
<feature type="compositionally biased region" description="Polar residues" evidence="6">
    <location>
        <begin position="154"/>
        <end position="168"/>
    </location>
</feature>
<dbReference type="Proteomes" id="UP001149165">
    <property type="component" value="Unassembled WGS sequence"/>
</dbReference>
<evidence type="ECO:0000313" key="9">
    <source>
        <dbReference type="Proteomes" id="UP001149165"/>
    </source>
</evidence>
<dbReference type="GO" id="GO:0030435">
    <property type="term" value="P:sporulation resulting in formation of a cellular spore"/>
    <property type="evidence" value="ECO:0007669"/>
    <property type="project" value="UniProtKB-KW"/>
</dbReference>
<evidence type="ECO:0000256" key="4">
    <source>
        <dbReference type="ARBA" id="ARBA00023163"/>
    </source>
</evidence>
<evidence type="ECO:0000256" key="1">
    <source>
        <dbReference type="ARBA" id="ARBA00004123"/>
    </source>
</evidence>
<sequence length="281" mass="31282">MHYQGSNITDSCDDGSKGPSFVVGYDDPVNTRYRLHVREQPAAARACCTYDRNRRLIDPSPIVQIILIDFDPKSQSDKVILQDPRLTVGCFLFPLFETTGLSQQSCVDEEKTKQCQTIVSENCARIEGYGSTPLLSGKAFVSPFYVDADPDPNTAPSHPSSDPMQSATPIAPHPHPHLRNASKLRQPATFFIFTDLSIRFAGFYQLKFQLMNWGSVEDTGQAMPILAEAWSDPFRLYVAKDFPGMRDSSILAEGLKDLGFSELKTRGIGKGKGRRRRLSSQ</sequence>
<keyword evidence="4" id="KW-0804">Transcription</keyword>
<dbReference type="EMBL" id="JAPQKH010000003">
    <property type="protein sequence ID" value="KAJ5106863.1"/>
    <property type="molecule type" value="Genomic_DNA"/>
</dbReference>
<dbReference type="GO" id="GO:0005634">
    <property type="term" value="C:nucleus"/>
    <property type="evidence" value="ECO:0007669"/>
    <property type="project" value="UniProtKB-SubCell"/>
</dbReference>
<dbReference type="Gene3D" id="2.60.40.3960">
    <property type="entry name" value="Velvet domain"/>
    <property type="match status" value="1"/>
</dbReference>
<dbReference type="PANTHER" id="PTHR33572">
    <property type="entry name" value="SPORE DEVELOPMENT REGULATOR VOSA"/>
    <property type="match status" value="1"/>
</dbReference>
<comment type="caution">
    <text evidence="8">The sequence shown here is derived from an EMBL/GenBank/DDBJ whole genome shotgun (WGS) entry which is preliminary data.</text>
</comment>
<feature type="region of interest" description="Disordered" evidence="6">
    <location>
        <begin position="151"/>
        <end position="179"/>
    </location>
</feature>
<evidence type="ECO:0000313" key="8">
    <source>
        <dbReference type="EMBL" id="KAJ5106863.1"/>
    </source>
</evidence>
<feature type="domain" description="Velvet" evidence="7">
    <location>
        <begin position="28"/>
        <end position="266"/>
    </location>
</feature>
<evidence type="ECO:0000256" key="2">
    <source>
        <dbReference type="ARBA" id="ARBA00022969"/>
    </source>
</evidence>
<keyword evidence="9" id="KW-1185">Reference proteome</keyword>
<dbReference type="OrthoDB" id="3056235at2759"/>
<organism evidence="8 9">
    <name type="scientific">Penicillium angulare</name>
    <dbReference type="NCBI Taxonomy" id="116970"/>
    <lineage>
        <taxon>Eukaryota</taxon>
        <taxon>Fungi</taxon>
        <taxon>Dikarya</taxon>
        <taxon>Ascomycota</taxon>
        <taxon>Pezizomycotina</taxon>
        <taxon>Eurotiomycetes</taxon>
        <taxon>Eurotiomycetidae</taxon>
        <taxon>Eurotiales</taxon>
        <taxon>Aspergillaceae</taxon>
        <taxon>Penicillium</taxon>
    </lineage>
</organism>
<dbReference type="AlphaFoldDB" id="A0A9W9FUY1"/>
<keyword evidence="2" id="KW-0749">Sporulation</keyword>
<gene>
    <name evidence="8" type="ORF">N7456_003538</name>
</gene>
<reference evidence="8" key="2">
    <citation type="journal article" date="2023" name="IMA Fungus">
        <title>Comparative genomic study of the Penicillium genus elucidates a diverse pangenome and 15 lateral gene transfer events.</title>
        <authorList>
            <person name="Petersen C."/>
            <person name="Sorensen T."/>
            <person name="Nielsen M.R."/>
            <person name="Sondergaard T.E."/>
            <person name="Sorensen J.L."/>
            <person name="Fitzpatrick D.A."/>
            <person name="Frisvad J.C."/>
            <person name="Nielsen K.L."/>
        </authorList>
    </citation>
    <scope>NUCLEOTIDE SEQUENCE</scope>
    <source>
        <strain evidence="8">IBT 30069</strain>
    </source>
</reference>
<evidence type="ECO:0000256" key="3">
    <source>
        <dbReference type="ARBA" id="ARBA00023015"/>
    </source>
</evidence>
<dbReference type="InterPro" id="IPR038491">
    <property type="entry name" value="Velvet_dom_sf"/>
</dbReference>
<name>A0A9W9FUY1_9EURO</name>
<dbReference type="Pfam" id="PF11754">
    <property type="entry name" value="Velvet"/>
    <property type="match status" value="1"/>
</dbReference>
<dbReference type="InterPro" id="IPR021740">
    <property type="entry name" value="Velvet"/>
</dbReference>